<evidence type="ECO:0000313" key="4">
    <source>
        <dbReference type="EMBL" id="CAE0346461.1"/>
    </source>
</evidence>
<dbReference type="EMBL" id="HBII01012664">
    <property type="protein sequence ID" value="CAE0346461.1"/>
    <property type="molecule type" value="Transcribed_RNA"/>
</dbReference>
<dbReference type="InterPro" id="IPR012340">
    <property type="entry name" value="NA-bd_OB-fold"/>
</dbReference>
<dbReference type="GO" id="GO:0006310">
    <property type="term" value="P:DNA recombination"/>
    <property type="evidence" value="ECO:0007669"/>
    <property type="project" value="InterPro"/>
</dbReference>
<dbReference type="AlphaFoldDB" id="A0A7S3J5U3"/>
<evidence type="ECO:0000256" key="2">
    <source>
        <dbReference type="ARBA" id="ARBA00009761"/>
    </source>
</evidence>
<evidence type="ECO:0000256" key="1">
    <source>
        <dbReference type="ARBA" id="ARBA00004123"/>
    </source>
</evidence>
<sequence>MAEESPKYLSYPFVLNTHFSKFRGKPVSFVGKVHSNSGAKLQLKNKNEDFITVESFNGDTSVEGFVEIRGIVKSNDSIEFKDFTQFNKEFNIDQFEEMVQFYQSNHSGLCF</sequence>
<protein>
    <recommendedName>
        <fullName evidence="5">Replication factor A protein 3</fullName>
    </recommendedName>
</protein>
<gene>
    <name evidence="4" type="ORF">EHAR0213_LOCUS5371</name>
</gene>
<dbReference type="GO" id="GO:0003677">
    <property type="term" value="F:DNA binding"/>
    <property type="evidence" value="ECO:0007669"/>
    <property type="project" value="InterPro"/>
</dbReference>
<dbReference type="GO" id="GO:0006260">
    <property type="term" value="P:DNA replication"/>
    <property type="evidence" value="ECO:0007669"/>
    <property type="project" value="InterPro"/>
</dbReference>
<comment type="subcellular location">
    <subcellularLocation>
        <location evidence="1">Nucleus</location>
    </subcellularLocation>
</comment>
<dbReference type="Pfam" id="PF08661">
    <property type="entry name" value="Rep_fac-A_3"/>
    <property type="match status" value="1"/>
</dbReference>
<accession>A0A7S3J5U3</accession>
<name>A0A7S3J5U3_9SPIT</name>
<keyword evidence="3" id="KW-0539">Nucleus</keyword>
<organism evidence="4">
    <name type="scientific">Euplotes harpa</name>
    <dbReference type="NCBI Taxonomy" id="151035"/>
    <lineage>
        <taxon>Eukaryota</taxon>
        <taxon>Sar</taxon>
        <taxon>Alveolata</taxon>
        <taxon>Ciliophora</taxon>
        <taxon>Intramacronucleata</taxon>
        <taxon>Spirotrichea</taxon>
        <taxon>Hypotrichia</taxon>
        <taxon>Euplotida</taxon>
        <taxon>Euplotidae</taxon>
        <taxon>Euplotes</taxon>
    </lineage>
</organism>
<evidence type="ECO:0008006" key="5">
    <source>
        <dbReference type="Google" id="ProtNLM"/>
    </source>
</evidence>
<dbReference type="Gene3D" id="2.40.50.140">
    <property type="entry name" value="Nucleic acid-binding proteins"/>
    <property type="match status" value="1"/>
</dbReference>
<dbReference type="SUPFAM" id="SSF50249">
    <property type="entry name" value="Nucleic acid-binding proteins"/>
    <property type="match status" value="1"/>
</dbReference>
<proteinExistence type="inferred from homology"/>
<dbReference type="InterPro" id="IPR013970">
    <property type="entry name" value="Rfa2"/>
</dbReference>
<dbReference type="GO" id="GO:0031981">
    <property type="term" value="C:nuclear lumen"/>
    <property type="evidence" value="ECO:0007669"/>
    <property type="project" value="UniProtKB-ARBA"/>
</dbReference>
<reference evidence="4" key="1">
    <citation type="submission" date="2021-01" db="EMBL/GenBank/DDBJ databases">
        <authorList>
            <person name="Corre E."/>
            <person name="Pelletier E."/>
            <person name="Niang G."/>
            <person name="Scheremetjew M."/>
            <person name="Finn R."/>
            <person name="Kale V."/>
            <person name="Holt S."/>
            <person name="Cochrane G."/>
            <person name="Meng A."/>
            <person name="Brown T."/>
            <person name="Cohen L."/>
        </authorList>
    </citation>
    <scope>NUCLEOTIDE SEQUENCE</scope>
    <source>
        <strain evidence="4">FSP1.4</strain>
    </source>
</reference>
<evidence type="ECO:0000256" key="3">
    <source>
        <dbReference type="ARBA" id="ARBA00023242"/>
    </source>
</evidence>
<dbReference type="GO" id="GO:0006281">
    <property type="term" value="P:DNA repair"/>
    <property type="evidence" value="ECO:0007669"/>
    <property type="project" value="InterPro"/>
</dbReference>
<comment type="similarity">
    <text evidence="2">Belongs to the replication factor A protein 3 family.</text>
</comment>